<feature type="domain" description="PucR C-terminal helix-turn-helix" evidence="3">
    <location>
        <begin position="332"/>
        <end position="389"/>
    </location>
</feature>
<evidence type="ECO:0000313" key="5">
    <source>
        <dbReference type="EMBL" id="MFC7394059.1"/>
    </source>
</evidence>
<dbReference type="Pfam" id="PF13556">
    <property type="entry name" value="HTH_30"/>
    <property type="match status" value="1"/>
</dbReference>
<evidence type="ECO:0000259" key="2">
    <source>
        <dbReference type="Pfam" id="PF05651"/>
    </source>
</evidence>
<dbReference type="InterPro" id="IPR042070">
    <property type="entry name" value="PucR_C-HTH_sf"/>
</dbReference>
<proteinExistence type="inferred from homology"/>
<comment type="caution">
    <text evidence="5">The sequence shown here is derived from an EMBL/GenBank/DDBJ whole genome shotgun (WGS) entry which is preliminary data.</text>
</comment>
<name>A0ABW2PY18_9BACL</name>
<dbReference type="Gene3D" id="1.10.10.2840">
    <property type="entry name" value="PucR C-terminal helix-turn-helix domain"/>
    <property type="match status" value="1"/>
</dbReference>
<feature type="domain" description="Putative sugar diacid recognition" evidence="2">
    <location>
        <begin position="3"/>
        <end position="132"/>
    </location>
</feature>
<dbReference type="InterPro" id="IPR051448">
    <property type="entry name" value="CdaR-like_regulators"/>
</dbReference>
<keyword evidence="6" id="KW-1185">Reference proteome</keyword>
<accession>A0ABW2PY18</accession>
<dbReference type="InterPro" id="IPR025736">
    <property type="entry name" value="PucR_C-HTH_dom"/>
</dbReference>
<evidence type="ECO:0000256" key="1">
    <source>
        <dbReference type="ARBA" id="ARBA00006754"/>
    </source>
</evidence>
<dbReference type="PANTHER" id="PTHR33744">
    <property type="entry name" value="CARBOHYDRATE DIACID REGULATOR"/>
    <property type="match status" value="1"/>
</dbReference>
<evidence type="ECO:0000259" key="3">
    <source>
        <dbReference type="Pfam" id="PF13556"/>
    </source>
</evidence>
<sequence length="394" mass="45206">MLQELAQKIAVSTSEIIGHDVIITDEKSIIIGASDVSRLGEYHEASVKIIATGKPNPDNLNIKGMKGTKPGIALTIDIFGKTIGTFGISGERKDVKKFADLVKKYMEIILYQEVQMRSTVLRERALRNLIQEISTFNPQISDESLLITRANELGYDLKPPYIAIVIKIISMEDLEKPNKYEADEEQFANIKMHAIKSDVQNIIENYFSSTNEIIVPLGNDNYVILHHLNSKKQIPDVKNRCLKIIDRYRKNDILVRIGMGLIANNVYELGQSYKDAWRAIEIGNKLENPPNLLNIHDLFLEDFVSNIQLDISKRYISHILKKLKDQPDWKELSRTIYAWAESGFNQMRASKALYIHRNTLNYRLDKIQRITGIDLKDYKKTFMLYLAVLMTNMC</sequence>
<dbReference type="InterPro" id="IPR008599">
    <property type="entry name" value="Diacid_rec"/>
</dbReference>
<dbReference type="InterPro" id="IPR041522">
    <property type="entry name" value="CdaR_GGDEF"/>
</dbReference>
<dbReference type="PANTHER" id="PTHR33744:SF15">
    <property type="entry name" value="CARBOHYDRATE DIACID REGULATOR"/>
    <property type="match status" value="1"/>
</dbReference>
<evidence type="ECO:0000259" key="4">
    <source>
        <dbReference type="Pfam" id="PF17853"/>
    </source>
</evidence>
<gene>
    <name evidence="5" type="ORF">ACFQRG_13965</name>
</gene>
<feature type="domain" description="CdaR GGDEF-like" evidence="4">
    <location>
        <begin position="141"/>
        <end position="282"/>
    </location>
</feature>
<organism evidence="5 6">
    <name type="scientific">Scopulibacillus cellulosilyticus</name>
    <dbReference type="NCBI Taxonomy" id="2665665"/>
    <lineage>
        <taxon>Bacteria</taxon>
        <taxon>Bacillati</taxon>
        <taxon>Bacillota</taxon>
        <taxon>Bacilli</taxon>
        <taxon>Bacillales</taxon>
        <taxon>Sporolactobacillaceae</taxon>
        <taxon>Scopulibacillus</taxon>
    </lineage>
</organism>
<dbReference type="RefSeq" id="WP_380967017.1">
    <property type="nucleotide sequence ID" value="NZ_JBHTCO010000017.1"/>
</dbReference>
<reference evidence="6" key="1">
    <citation type="journal article" date="2019" name="Int. J. Syst. Evol. Microbiol.">
        <title>The Global Catalogue of Microorganisms (GCM) 10K type strain sequencing project: providing services to taxonomists for standard genome sequencing and annotation.</title>
        <authorList>
            <consortium name="The Broad Institute Genomics Platform"/>
            <consortium name="The Broad Institute Genome Sequencing Center for Infectious Disease"/>
            <person name="Wu L."/>
            <person name="Ma J."/>
        </authorList>
    </citation>
    <scope>NUCLEOTIDE SEQUENCE [LARGE SCALE GENOMIC DNA]</scope>
    <source>
        <strain evidence="6">CGMCC 1.16305</strain>
    </source>
</reference>
<comment type="similarity">
    <text evidence="1">Belongs to the CdaR family.</text>
</comment>
<dbReference type="Pfam" id="PF05651">
    <property type="entry name" value="Diacid_rec"/>
    <property type="match status" value="1"/>
</dbReference>
<dbReference type="Pfam" id="PF17853">
    <property type="entry name" value="GGDEF_2"/>
    <property type="match status" value="1"/>
</dbReference>
<dbReference type="Proteomes" id="UP001596505">
    <property type="component" value="Unassembled WGS sequence"/>
</dbReference>
<dbReference type="EMBL" id="JBHTCO010000017">
    <property type="protein sequence ID" value="MFC7394059.1"/>
    <property type="molecule type" value="Genomic_DNA"/>
</dbReference>
<protein>
    <submittedName>
        <fullName evidence="5">CdaR family transcriptional regulator</fullName>
    </submittedName>
</protein>
<evidence type="ECO:0000313" key="6">
    <source>
        <dbReference type="Proteomes" id="UP001596505"/>
    </source>
</evidence>